<evidence type="ECO:0000256" key="3">
    <source>
        <dbReference type="ARBA" id="ARBA00022475"/>
    </source>
</evidence>
<reference evidence="12" key="4">
    <citation type="submission" date="2019-03" db="UniProtKB">
        <authorList>
            <consortium name="EnsemblPlants"/>
        </authorList>
    </citation>
    <scope>IDENTIFICATION</scope>
</reference>
<evidence type="ECO:0000256" key="5">
    <source>
        <dbReference type="ARBA" id="ARBA00022692"/>
    </source>
</evidence>
<sequence length="465" mass="51137">MEEAASPMKEQPCSPSSKGSPKTLTTSSARGKARIAAGGEASGAAAPPAMSASFIFATTRTSASMMMTTFTSTGYPARSAVLCSSWTIWSTWTLAYQLETPTNCFPEFLCSLKSLRYLNLSGISFQGELPPQLGNLSSLQYLDILDTNFGCCRMYSKDLSWLRQLSSLRYLGIPSVNLSTVVDWVRLVNMIPSLRVLVLPHCSLASAEQSLLHLNFTKLEELDLSSNSFHHLVASSWFWGVKSLKYLRLSANHLYGKFPDGLGNMTSLEVLDFSYNSNKELTAPNLASLCNLEVLDLGGNSLHGDIHVVMEKLPRCAWNNLQYLGLSDNHMTGNLPNWIGNLTSLGSLDLSSNRLSGHVSSEIGALSNLTDLDLSNNSFNGVITEKHFEGLVSLKTIDMSYNRLNILVGSNWLPPFQLERAMFAFCQMGPAFPSWLQSQVDIESLDISSAGIKDRLPDWIWAFPQ</sequence>
<dbReference type="SUPFAM" id="SSF52058">
    <property type="entry name" value="L domain-like"/>
    <property type="match status" value="2"/>
</dbReference>
<dbReference type="FunFam" id="3.80.10.10:FF:000649">
    <property type="entry name" value="Leucine Rich Repeat family protein"/>
    <property type="match status" value="1"/>
</dbReference>
<dbReference type="InterPro" id="IPR003591">
    <property type="entry name" value="Leu-rich_rpt_typical-subtyp"/>
</dbReference>
<dbReference type="PRINTS" id="PR00019">
    <property type="entry name" value="LEURICHRPT"/>
</dbReference>
<dbReference type="InterPro" id="IPR032675">
    <property type="entry name" value="LRR_dom_sf"/>
</dbReference>
<evidence type="ECO:0000256" key="7">
    <source>
        <dbReference type="ARBA" id="ARBA00022737"/>
    </source>
</evidence>
<evidence type="ECO:0000256" key="8">
    <source>
        <dbReference type="ARBA" id="ARBA00022989"/>
    </source>
</evidence>
<dbReference type="Gramene" id="AET1Gv20889500.1">
    <property type="protein sequence ID" value="AET1Gv20889500.1"/>
    <property type="gene ID" value="AET1Gv20889500"/>
</dbReference>
<dbReference type="Gene3D" id="3.80.10.10">
    <property type="entry name" value="Ribonuclease Inhibitor"/>
    <property type="match status" value="3"/>
</dbReference>
<dbReference type="SMART" id="SM00369">
    <property type="entry name" value="LRR_TYP"/>
    <property type="match status" value="5"/>
</dbReference>
<evidence type="ECO:0000256" key="6">
    <source>
        <dbReference type="ARBA" id="ARBA00022729"/>
    </source>
</evidence>
<dbReference type="Pfam" id="PF00560">
    <property type="entry name" value="LRR_1"/>
    <property type="match status" value="2"/>
</dbReference>
<keyword evidence="8" id="KW-1133">Transmembrane helix</keyword>
<proteinExistence type="inferred from homology"/>
<evidence type="ECO:0000256" key="9">
    <source>
        <dbReference type="ARBA" id="ARBA00023136"/>
    </source>
</evidence>
<dbReference type="FunFam" id="3.80.10.10:FF:000383">
    <property type="entry name" value="Leucine-rich repeat receptor protein kinase EMS1"/>
    <property type="match status" value="1"/>
</dbReference>
<keyword evidence="7" id="KW-0677">Repeat</keyword>
<dbReference type="PANTHER" id="PTHR48063:SF90">
    <property type="entry name" value="OS11G0565920 PROTEIN"/>
    <property type="match status" value="1"/>
</dbReference>
<evidence type="ECO:0000313" key="13">
    <source>
        <dbReference type="Proteomes" id="UP000015105"/>
    </source>
</evidence>
<comment type="similarity">
    <text evidence="2">Belongs to the RLP family.</text>
</comment>
<dbReference type="STRING" id="200361.A0A452ZRI9"/>
<keyword evidence="5" id="KW-0812">Transmembrane</keyword>
<keyword evidence="6" id="KW-0732">Signal</keyword>
<evidence type="ECO:0000256" key="1">
    <source>
        <dbReference type="ARBA" id="ARBA00004251"/>
    </source>
</evidence>
<evidence type="ECO:0000256" key="4">
    <source>
        <dbReference type="ARBA" id="ARBA00022614"/>
    </source>
</evidence>
<evidence type="ECO:0000313" key="12">
    <source>
        <dbReference type="EnsemblPlants" id="AET1Gv20889500.1"/>
    </source>
</evidence>
<keyword evidence="13" id="KW-1185">Reference proteome</keyword>
<keyword evidence="3" id="KW-1003">Cell membrane</keyword>
<protein>
    <submittedName>
        <fullName evidence="12">Uncharacterized protein</fullName>
    </submittedName>
</protein>
<organism evidence="12 13">
    <name type="scientific">Aegilops tauschii subsp. strangulata</name>
    <name type="common">Goatgrass</name>
    <dbReference type="NCBI Taxonomy" id="200361"/>
    <lineage>
        <taxon>Eukaryota</taxon>
        <taxon>Viridiplantae</taxon>
        <taxon>Streptophyta</taxon>
        <taxon>Embryophyta</taxon>
        <taxon>Tracheophyta</taxon>
        <taxon>Spermatophyta</taxon>
        <taxon>Magnoliopsida</taxon>
        <taxon>Liliopsida</taxon>
        <taxon>Poales</taxon>
        <taxon>Poaceae</taxon>
        <taxon>BOP clade</taxon>
        <taxon>Pooideae</taxon>
        <taxon>Triticodae</taxon>
        <taxon>Triticeae</taxon>
        <taxon>Triticinae</taxon>
        <taxon>Aegilops</taxon>
    </lineage>
</organism>
<dbReference type="Pfam" id="PF13855">
    <property type="entry name" value="LRR_8"/>
    <property type="match status" value="2"/>
</dbReference>
<evidence type="ECO:0000256" key="2">
    <source>
        <dbReference type="ARBA" id="ARBA00009592"/>
    </source>
</evidence>
<dbReference type="PANTHER" id="PTHR48063">
    <property type="entry name" value="LRR RECEPTOR-LIKE KINASE"/>
    <property type="match status" value="1"/>
</dbReference>
<name>A0A452ZRI9_AEGTS</name>
<keyword evidence="10" id="KW-0325">Glycoprotein</keyword>
<reference evidence="12" key="5">
    <citation type="journal article" date="2021" name="G3 (Bethesda)">
        <title>Aegilops tauschii genome assembly Aet v5.0 features greater sequence contiguity and improved annotation.</title>
        <authorList>
            <person name="Wang L."/>
            <person name="Zhu T."/>
            <person name="Rodriguez J.C."/>
            <person name="Deal K.R."/>
            <person name="Dubcovsky J."/>
            <person name="McGuire P.E."/>
            <person name="Lux T."/>
            <person name="Spannagl M."/>
            <person name="Mayer K.F.X."/>
            <person name="Baldrich P."/>
            <person name="Meyers B.C."/>
            <person name="Huo N."/>
            <person name="Gu Y.Q."/>
            <person name="Zhou H."/>
            <person name="Devos K.M."/>
            <person name="Bennetzen J.L."/>
            <person name="Unver T."/>
            <person name="Budak H."/>
            <person name="Gulick P.J."/>
            <person name="Galiba G."/>
            <person name="Kalapos B."/>
            <person name="Nelson D.R."/>
            <person name="Li P."/>
            <person name="You F.M."/>
            <person name="Luo M.C."/>
            <person name="Dvorak J."/>
        </authorList>
    </citation>
    <scope>NUCLEOTIDE SEQUENCE [LARGE SCALE GENOMIC DNA]</scope>
    <source>
        <strain evidence="12">cv. AL8/78</strain>
    </source>
</reference>
<reference evidence="12" key="3">
    <citation type="journal article" date="2017" name="Nature">
        <title>Genome sequence of the progenitor of the wheat D genome Aegilops tauschii.</title>
        <authorList>
            <person name="Luo M.C."/>
            <person name="Gu Y.Q."/>
            <person name="Puiu D."/>
            <person name="Wang H."/>
            <person name="Twardziok S.O."/>
            <person name="Deal K.R."/>
            <person name="Huo N."/>
            <person name="Zhu T."/>
            <person name="Wang L."/>
            <person name="Wang Y."/>
            <person name="McGuire P.E."/>
            <person name="Liu S."/>
            <person name="Long H."/>
            <person name="Ramasamy R.K."/>
            <person name="Rodriguez J.C."/>
            <person name="Van S.L."/>
            <person name="Yuan L."/>
            <person name="Wang Z."/>
            <person name="Xia Z."/>
            <person name="Xiao L."/>
            <person name="Anderson O.D."/>
            <person name="Ouyang S."/>
            <person name="Liang Y."/>
            <person name="Zimin A.V."/>
            <person name="Pertea G."/>
            <person name="Qi P."/>
            <person name="Bennetzen J.L."/>
            <person name="Dai X."/>
            <person name="Dawson M.W."/>
            <person name="Muller H.G."/>
            <person name="Kugler K."/>
            <person name="Rivarola-Duarte L."/>
            <person name="Spannagl M."/>
            <person name="Mayer K.F.X."/>
            <person name="Lu F.H."/>
            <person name="Bevan M.W."/>
            <person name="Leroy P."/>
            <person name="Li P."/>
            <person name="You F.M."/>
            <person name="Sun Q."/>
            <person name="Liu Z."/>
            <person name="Lyons E."/>
            <person name="Wicker T."/>
            <person name="Salzberg S.L."/>
            <person name="Devos K.M."/>
            <person name="Dvorak J."/>
        </authorList>
    </citation>
    <scope>NUCLEOTIDE SEQUENCE [LARGE SCALE GENOMIC DNA]</scope>
    <source>
        <strain evidence="12">cv. AL8/78</strain>
    </source>
</reference>
<comment type="subcellular location">
    <subcellularLocation>
        <location evidence="1">Cell membrane</location>
        <topology evidence="1">Single-pass type I membrane protein</topology>
    </subcellularLocation>
</comment>
<dbReference type="InterPro" id="IPR001611">
    <property type="entry name" value="Leu-rich_rpt"/>
</dbReference>
<accession>A0A452ZRI9</accession>
<feature type="region of interest" description="Disordered" evidence="11">
    <location>
        <begin position="1"/>
        <end position="32"/>
    </location>
</feature>
<reference evidence="13" key="1">
    <citation type="journal article" date="2014" name="Science">
        <title>Ancient hybridizations among the ancestral genomes of bread wheat.</title>
        <authorList>
            <consortium name="International Wheat Genome Sequencing Consortium,"/>
            <person name="Marcussen T."/>
            <person name="Sandve S.R."/>
            <person name="Heier L."/>
            <person name="Spannagl M."/>
            <person name="Pfeifer M."/>
            <person name="Jakobsen K.S."/>
            <person name="Wulff B.B."/>
            <person name="Steuernagel B."/>
            <person name="Mayer K.F."/>
            <person name="Olsen O.A."/>
        </authorList>
    </citation>
    <scope>NUCLEOTIDE SEQUENCE [LARGE SCALE GENOMIC DNA]</scope>
    <source>
        <strain evidence="13">cv. AL8/78</strain>
    </source>
</reference>
<dbReference type="InterPro" id="IPR046956">
    <property type="entry name" value="RLP23-like"/>
</dbReference>
<dbReference type="GO" id="GO:0005886">
    <property type="term" value="C:plasma membrane"/>
    <property type="evidence" value="ECO:0007669"/>
    <property type="project" value="UniProtKB-SubCell"/>
</dbReference>
<dbReference type="AlphaFoldDB" id="A0A452ZRI9"/>
<dbReference type="EnsemblPlants" id="AET1Gv20889500.1">
    <property type="protein sequence ID" value="AET1Gv20889500.1"/>
    <property type="gene ID" value="AET1Gv20889500"/>
</dbReference>
<reference evidence="13" key="2">
    <citation type="journal article" date="2017" name="Nat. Plants">
        <title>The Aegilops tauschii genome reveals multiple impacts of transposons.</title>
        <authorList>
            <person name="Zhao G."/>
            <person name="Zou C."/>
            <person name="Li K."/>
            <person name="Wang K."/>
            <person name="Li T."/>
            <person name="Gao L."/>
            <person name="Zhang X."/>
            <person name="Wang H."/>
            <person name="Yang Z."/>
            <person name="Liu X."/>
            <person name="Jiang W."/>
            <person name="Mao L."/>
            <person name="Kong X."/>
            <person name="Jiao Y."/>
            <person name="Jia J."/>
        </authorList>
    </citation>
    <scope>NUCLEOTIDE SEQUENCE [LARGE SCALE GENOMIC DNA]</scope>
    <source>
        <strain evidence="13">cv. AL8/78</strain>
    </source>
</reference>
<keyword evidence="9" id="KW-0472">Membrane</keyword>
<evidence type="ECO:0000256" key="10">
    <source>
        <dbReference type="ARBA" id="ARBA00023180"/>
    </source>
</evidence>
<feature type="compositionally biased region" description="Polar residues" evidence="11">
    <location>
        <begin position="13"/>
        <end position="29"/>
    </location>
</feature>
<keyword evidence="4" id="KW-0433">Leucine-rich repeat</keyword>
<evidence type="ECO:0000256" key="11">
    <source>
        <dbReference type="SAM" id="MobiDB-lite"/>
    </source>
</evidence>
<dbReference type="Proteomes" id="UP000015105">
    <property type="component" value="Chromosome 1D"/>
</dbReference>